<proteinExistence type="predicted"/>
<dbReference type="Pfam" id="PF16510">
    <property type="entry name" value="P22_portal"/>
    <property type="match status" value="1"/>
</dbReference>
<evidence type="ECO:0000313" key="1">
    <source>
        <dbReference type="EMBL" id="KKM64017.1"/>
    </source>
</evidence>
<feature type="non-terminal residue" evidence="1">
    <location>
        <position position="90"/>
    </location>
</feature>
<reference evidence="1" key="1">
    <citation type="journal article" date="2015" name="Nature">
        <title>Complex archaea that bridge the gap between prokaryotes and eukaryotes.</title>
        <authorList>
            <person name="Spang A."/>
            <person name="Saw J.H."/>
            <person name="Jorgensen S.L."/>
            <person name="Zaremba-Niedzwiedzka K."/>
            <person name="Martijn J."/>
            <person name="Lind A.E."/>
            <person name="van Eijk R."/>
            <person name="Schleper C."/>
            <person name="Guy L."/>
            <person name="Ettema T.J."/>
        </authorList>
    </citation>
    <scope>NUCLEOTIDE SEQUENCE</scope>
</reference>
<name>A0A0F9M457_9ZZZZ</name>
<gene>
    <name evidence="1" type="ORF">LCGC14_1505520</name>
</gene>
<accession>A0A0F9M457</accession>
<protein>
    <submittedName>
        <fullName evidence="1">Uncharacterized protein</fullName>
    </submittedName>
</protein>
<dbReference type="InterPro" id="IPR032427">
    <property type="entry name" value="P22_portal"/>
</dbReference>
<dbReference type="EMBL" id="LAZR01010983">
    <property type="protein sequence ID" value="KKM64017.1"/>
    <property type="molecule type" value="Genomic_DNA"/>
</dbReference>
<dbReference type="AlphaFoldDB" id="A0A0F9M457"/>
<sequence length="90" mass="10319">MATKSKKITIETIAKNYKRAGRMMSKWKKKAKEDIKFVLGEQWEKDVKKTIEDQGRPALTLNIIQPIIRLVTGYQRDSRSSIKALPEGGE</sequence>
<organism evidence="1">
    <name type="scientific">marine sediment metagenome</name>
    <dbReference type="NCBI Taxonomy" id="412755"/>
    <lineage>
        <taxon>unclassified sequences</taxon>
        <taxon>metagenomes</taxon>
        <taxon>ecological metagenomes</taxon>
    </lineage>
</organism>
<comment type="caution">
    <text evidence="1">The sequence shown here is derived from an EMBL/GenBank/DDBJ whole genome shotgun (WGS) entry which is preliminary data.</text>
</comment>